<dbReference type="Proteomes" id="UP000813444">
    <property type="component" value="Unassembled WGS sequence"/>
</dbReference>
<evidence type="ECO:0000313" key="3">
    <source>
        <dbReference type="Proteomes" id="UP000813444"/>
    </source>
</evidence>
<accession>A0A8K0SYP8</accession>
<reference evidence="2" key="1">
    <citation type="journal article" date="2021" name="Nat. Commun.">
        <title>Genetic determinants of endophytism in the Arabidopsis root mycobiome.</title>
        <authorList>
            <person name="Mesny F."/>
            <person name="Miyauchi S."/>
            <person name="Thiergart T."/>
            <person name="Pickel B."/>
            <person name="Atanasova L."/>
            <person name="Karlsson M."/>
            <person name="Huettel B."/>
            <person name="Barry K.W."/>
            <person name="Haridas S."/>
            <person name="Chen C."/>
            <person name="Bauer D."/>
            <person name="Andreopoulos W."/>
            <person name="Pangilinan J."/>
            <person name="LaButti K."/>
            <person name="Riley R."/>
            <person name="Lipzen A."/>
            <person name="Clum A."/>
            <person name="Drula E."/>
            <person name="Henrissat B."/>
            <person name="Kohler A."/>
            <person name="Grigoriev I.V."/>
            <person name="Martin F.M."/>
            <person name="Hacquard S."/>
        </authorList>
    </citation>
    <scope>NUCLEOTIDE SEQUENCE</scope>
    <source>
        <strain evidence="2">MPI-CAGE-CH-0235</strain>
    </source>
</reference>
<dbReference type="AlphaFoldDB" id="A0A8K0SYP8"/>
<evidence type="ECO:0000256" key="1">
    <source>
        <dbReference type="SAM" id="Coils"/>
    </source>
</evidence>
<keyword evidence="1" id="KW-0175">Coiled coil</keyword>
<protein>
    <submittedName>
        <fullName evidence="2">Uncharacterized protein</fullName>
    </submittedName>
</protein>
<evidence type="ECO:0000313" key="2">
    <source>
        <dbReference type="EMBL" id="KAH7324359.1"/>
    </source>
</evidence>
<gene>
    <name evidence="2" type="ORF">B0I35DRAFT_475611</name>
</gene>
<comment type="caution">
    <text evidence="2">The sequence shown here is derived from an EMBL/GenBank/DDBJ whole genome shotgun (WGS) entry which is preliminary data.</text>
</comment>
<feature type="coiled-coil region" evidence="1">
    <location>
        <begin position="139"/>
        <end position="173"/>
    </location>
</feature>
<name>A0A8K0SYP8_9HYPO</name>
<sequence>MKRHLSTPGLCVPREWKEGEAESLPEILSPQQEESLIAWDQREETRRYREANPGHGKQDIDKEVFFNILYAKLFPGEPLKTNWNLNYFLPTYKFEELRQENEMLREENKSLRAQSGGAAQDHHGLAQIRDMLHREDQHRLRMAQQLKDYEARIQELTAENELKTQQLVVLQAHPEHPQAASFCNNCRATTGSNDFLSGVGGQYDAQQLDPMSFDIDDFLDLSGHGEGQVGMDIPQLETRPEPGVVMAMEKDLNKDFRSLEHADSGYGTSE</sequence>
<proteinExistence type="predicted"/>
<dbReference type="EMBL" id="JAGPNK010000003">
    <property type="protein sequence ID" value="KAH7324359.1"/>
    <property type="molecule type" value="Genomic_DNA"/>
</dbReference>
<organism evidence="2 3">
    <name type="scientific">Stachybotrys elegans</name>
    <dbReference type="NCBI Taxonomy" id="80388"/>
    <lineage>
        <taxon>Eukaryota</taxon>
        <taxon>Fungi</taxon>
        <taxon>Dikarya</taxon>
        <taxon>Ascomycota</taxon>
        <taxon>Pezizomycotina</taxon>
        <taxon>Sordariomycetes</taxon>
        <taxon>Hypocreomycetidae</taxon>
        <taxon>Hypocreales</taxon>
        <taxon>Stachybotryaceae</taxon>
        <taxon>Stachybotrys</taxon>
    </lineage>
</organism>
<keyword evidence="3" id="KW-1185">Reference proteome</keyword>